<evidence type="ECO:0000256" key="1">
    <source>
        <dbReference type="ARBA" id="ARBA00023015"/>
    </source>
</evidence>
<dbReference type="PANTHER" id="PTHR43537">
    <property type="entry name" value="TRANSCRIPTIONAL REGULATOR, GNTR FAMILY"/>
    <property type="match status" value="1"/>
</dbReference>
<name>A0A238KIF7_9RHOB</name>
<dbReference type="SMART" id="SM00345">
    <property type="entry name" value="HTH_GNTR"/>
    <property type="match status" value="1"/>
</dbReference>
<evidence type="ECO:0000313" key="6">
    <source>
        <dbReference type="EMBL" id="SMX42457.1"/>
    </source>
</evidence>
<dbReference type="InterPro" id="IPR008920">
    <property type="entry name" value="TF_FadR/GntR_C"/>
</dbReference>
<dbReference type="Proteomes" id="UP000202922">
    <property type="component" value="Unassembled WGS sequence"/>
</dbReference>
<sequence length="226" mass="25010">MADPKNKNAEPRHGHGVYDRLLDDIRTGALGPGDRLLETELAERLNISRTPVREALRQLEADGLVTHVPRVGAAIRSLDYSEVMELYEMRAVLESTAARMAARAASDIEIAELEEINAELATATNDANRAYELNRQFHRTLLDAAKNRFLVKSTNALQKTLLILGTSTLAEVSRAEEAVAEHATILKALRARDGAAAEAAMRQHMESSHRVRLRQLRTRPDDETGA</sequence>
<protein>
    <submittedName>
        <fullName evidence="6">Putative HTH-type transcriptional regulator YdfH</fullName>
    </submittedName>
</protein>
<dbReference type="GO" id="GO:0003677">
    <property type="term" value="F:DNA binding"/>
    <property type="evidence" value="ECO:0007669"/>
    <property type="project" value="UniProtKB-KW"/>
</dbReference>
<evidence type="ECO:0000313" key="7">
    <source>
        <dbReference type="Proteomes" id="UP000202922"/>
    </source>
</evidence>
<dbReference type="InterPro" id="IPR036390">
    <property type="entry name" value="WH_DNA-bd_sf"/>
</dbReference>
<dbReference type="Gene3D" id="1.20.120.530">
    <property type="entry name" value="GntR ligand-binding domain-like"/>
    <property type="match status" value="1"/>
</dbReference>
<dbReference type="Pfam" id="PF07729">
    <property type="entry name" value="FCD"/>
    <property type="match status" value="1"/>
</dbReference>
<dbReference type="SUPFAM" id="SSF46785">
    <property type="entry name" value="Winged helix' DNA-binding domain"/>
    <property type="match status" value="1"/>
</dbReference>
<evidence type="ECO:0000256" key="4">
    <source>
        <dbReference type="SAM" id="MobiDB-lite"/>
    </source>
</evidence>
<dbReference type="OrthoDB" id="8114900at2"/>
<dbReference type="Pfam" id="PF00392">
    <property type="entry name" value="GntR"/>
    <property type="match status" value="1"/>
</dbReference>
<dbReference type="GO" id="GO:0003700">
    <property type="term" value="F:DNA-binding transcription factor activity"/>
    <property type="evidence" value="ECO:0007669"/>
    <property type="project" value="InterPro"/>
</dbReference>
<dbReference type="EMBL" id="FXYE01000002">
    <property type="protein sequence ID" value="SMX42457.1"/>
    <property type="molecule type" value="Genomic_DNA"/>
</dbReference>
<evidence type="ECO:0000256" key="3">
    <source>
        <dbReference type="ARBA" id="ARBA00023163"/>
    </source>
</evidence>
<dbReference type="SMART" id="SM00895">
    <property type="entry name" value="FCD"/>
    <property type="match status" value="1"/>
</dbReference>
<dbReference type="PANTHER" id="PTHR43537:SF49">
    <property type="entry name" value="TRANSCRIPTIONAL REGULATORY PROTEIN"/>
    <property type="match status" value="1"/>
</dbReference>
<keyword evidence="7" id="KW-1185">Reference proteome</keyword>
<feature type="domain" description="HTH gntR-type" evidence="5">
    <location>
        <begin position="11"/>
        <end position="78"/>
    </location>
</feature>
<dbReference type="AlphaFoldDB" id="A0A238KIF7"/>
<dbReference type="Gene3D" id="1.10.10.10">
    <property type="entry name" value="Winged helix-like DNA-binding domain superfamily/Winged helix DNA-binding domain"/>
    <property type="match status" value="1"/>
</dbReference>
<organism evidence="6 7">
    <name type="scientific">Actibacterium lipolyticum</name>
    <dbReference type="NCBI Taxonomy" id="1524263"/>
    <lineage>
        <taxon>Bacteria</taxon>
        <taxon>Pseudomonadati</taxon>
        <taxon>Pseudomonadota</taxon>
        <taxon>Alphaproteobacteria</taxon>
        <taxon>Rhodobacterales</taxon>
        <taxon>Roseobacteraceae</taxon>
        <taxon>Actibacterium</taxon>
    </lineage>
</organism>
<dbReference type="RefSeq" id="WP_093967182.1">
    <property type="nucleotide sequence ID" value="NZ_FXYE01000002.1"/>
</dbReference>
<keyword evidence="1" id="KW-0805">Transcription regulation</keyword>
<gene>
    <name evidence="6" type="primary">ydfH_3</name>
    <name evidence="6" type="ORF">COL8621_01975</name>
</gene>
<dbReference type="InterPro" id="IPR036388">
    <property type="entry name" value="WH-like_DNA-bd_sf"/>
</dbReference>
<dbReference type="InterPro" id="IPR011711">
    <property type="entry name" value="GntR_C"/>
</dbReference>
<keyword evidence="3" id="KW-0804">Transcription</keyword>
<evidence type="ECO:0000259" key="5">
    <source>
        <dbReference type="PROSITE" id="PS50949"/>
    </source>
</evidence>
<accession>A0A238KIF7</accession>
<feature type="region of interest" description="Disordered" evidence="4">
    <location>
        <begin position="203"/>
        <end position="226"/>
    </location>
</feature>
<dbReference type="PRINTS" id="PR00035">
    <property type="entry name" value="HTHGNTR"/>
</dbReference>
<keyword evidence="2" id="KW-0238">DNA-binding</keyword>
<reference evidence="7" key="1">
    <citation type="submission" date="2017-05" db="EMBL/GenBank/DDBJ databases">
        <authorList>
            <person name="Rodrigo-Torres L."/>
            <person name="Arahal R. D."/>
            <person name="Lucena T."/>
        </authorList>
    </citation>
    <scope>NUCLEOTIDE SEQUENCE [LARGE SCALE GENOMIC DNA]</scope>
    <source>
        <strain evidence="7">CECT 8621</strain>
    </source>
</reference>
<dbReference type="SUPFAM" id="SSF48008">
    <property type="entry name" value="GntR ligand-binding domain-like"/>
    <property type="match status" value="1"/>
</dbReference>
<dbReference type="InterPro" id="IPR000524">
    <property type="entry name" value="Tscrpt_reg_HTH_GntR"/>
</dbReference>
<dbReference type="CDD" id="cd07377">
    <property type="entry name" value="WHTH_GntR"/>
    <property type="match status" value="1"/>
</dbReference>
<dbReference type="PROSITE" id="PS50949">
    <property type="entry name" value="HTH_GNTR"/>
    <property type="match status" value="1"/>
</dbReference>
<proteinExistence type="predicted"/>
<evidence type="ECO:0000256" key="2">
    <source>
        <dbReference type="ARBA" id="ARBA00023125"/>
    </source>
</evidence>